<gene>
    <name evidence="3" type="ORF">BDP27DRAFT_1312557</name>
</gene>
<evidence type="ECO:0000313" key="3">
    <source>
        <dbReference type="EMBL" id="KAF9076774.1"/>
    </source>
</evidence>
<feature type="region of interest" description="Disordered" evidence="1">
    <location>
        <begin position="188"/>
        <end position="255"/>
    </location>
</feature>
<evidence type="ECO:0000256" key="1">
    <source>
        <dbReference type="SAM" id="MobiDB-lite"/>
    </source>
</evidence>
<dbReference type="EMBL" id="JADNRY010000005">
    <property type="protein sequence ID" value="KAF9076774.1"/>
    <property type="molecule type" value="Genomic_DNA"/>
</dbReference>
<feature type="transmembrane region" description="Helical" evidence="2">
    <location>
        <begin position="155"/>
        <end position="179"/>
    </location>
</feature>
<dbReference type="AlphaFoldDB" id="A0A9P5UF06"/>
<keyword evidence="4" id="KW-1185">Reference proteome</keyword>
<dbReference type="Gene3D" id="2.60.120.260">
    <property type="entry name" value="Galactose-binding domain-like"/>
    <property type="match status" value="1"/>
</dbReference>
<accession>A0A9P5UF06</accession>
<feature type="compositionally biased region" description="Low complexity" evidence="1">
    <location>
        <begin position="139"/>
        <end position="148"/>
    </location>
</feature>
<dbReference type="Proteomes" id="UP000772434">
    <property type="component" value="Unassembled WGS sequence"/>
</dbReference>
<sequence length="255" mass="26871">MTTQKPTRLNASDPSIMYSPPNAWNAGHNNSMTTSQPGATAQLNFSGSFIEVYGIFPKNVASTPVSHYTLDNETPLIFTTPIGNESDSHSPFVFYEANPANGSHSLLITLESGEQLALSSIVFASSSESTTGPPPVIPTAPTSPSSSSVSTKANIGGIVGGIVSAIFVLAALAAVYVVCRRRKRRSTQHKAVTPFDIKPRGSTLSPPVPTYTSSEKEPLPEVPGPSTNSVRGSMYKPKPDSNGLPPMEYGYGKGV</sequence>
<evidence type="ECO:0000256" key="2">
    <source>
        <dbReference type="SAM" id="Phobius"/>
    </source>
</evidence>
<proteinExistence type="predicted"/>
<dbReference type="OrthoDB" id="3265734at2759"/>
<protein>
    <submittedName>
        <fullName evidence="3">Uncharacterized protein</fullName>
    </submittedName>
</protein>
<evidence type="ECO:0000313" key="4">
    <source>
        <dbReference type="Proteomes" id="UP000772434"/>
    </source>
</evidence>
<comment type="caution">
    <text evidence="3">The sequence shown here is derived from an EMBL/GenBank/DDBJ whole genome shotgun (WGS) entry which is preliminary data.</text>
</comment>
<keyword evidence="2" id="KW-0472">Membrane</keyword>
<keyword evidence="2" id="KW-0812">Transmembrane</keyword>
<keyword evidence="2" id="KW-1133">Transmembrane helix</keyword>
<feature type="region of interest" description="Disordered" evidence="1">
    <location>
        <begin position="127"/>
        <end position="148"/>
    </location>
</feature>
<feature type="compositionally biased region" description="Polar residues" evidence="1">
    <location>
        <begin position="202"/>
        <end position="213"/>
    </location>
</feature>
<organism evidence="3 4">
    <name type="scientific">Rhodocollybia butyracea</name>
    <dbReference type="NCBI Taxonomy" id="206335"/>
    <lineage>
        <taxon>Eukaryota</taxon>
        <taxon>Fungi</taxon>
        <taxon>Dikarya</taxon>
        <taxon>Basidiomycota</taxon>
        <taxon>Agaricomycotina</taxon>
        <taxon>Agaricomycetes</taxon>
        <taxon>Agaricomycetidae</taxon>
        <taxon>Agaricales</taxon>
        <taxon>Marasmiineae</taxon>
        <taxon>Omphalotaceae</taxon>
        <taxon>Rhodocollybia</taxon>
    </lineage>
</organism>
<reference evidence="3" key="1">
    <citation type="submission" date="2020-11" db="EMBL/GenBank/DDBJ databases">
        <authorList>
            <consortium name="DOE Joint Genome Institute"/>
            <person name="Ahrendt S."/>
            <person name="Riley R."/>
            <person name="Andreopoulos W."/>
            <person name="Labutti K."/>
            <person name="Pangilinan J."/>
            <person name="Ruiz-Duenas F.J."/>
            <person name="Barrasa J.M."/>
            <person name="Sanchez-Garcia M."/>
            <person name="Camarero S."/>
            <person name="Miyauchi S."/>
            <person name="Serrano A."/>
            <person name="Linde D."/>
            <person name="Babiker R."/>
            <person name="Drula E."/>
            <person name="Ayuso-Fernandez I."/>
            <person name="Pacheco R."/>
            <person name="Padilla G."/>
            <person name="Ferreira P."/>
            <person name="Barriuso J."/>
            <person name="Kellner H."/>
            <person name="Castanera R."/>
            <person name="Alfaro M."/>
            <person name="Ramirez L."/>
            <person name="Pisabarro A.G."/>
            <person name="Kuo A."/>
            <person name="Tritt A."/>
            <person name="Lipzen A."/>
            <person name="He G."/>
            <person name="Yan M."/>
            <person name="Ng V."/>
            <person name="Cullen D."/>
            <person name="Martin F."/>
            <person name="Rosso M.-N."/>
            <person name="Henrissat B."/>
            <person name="Hibbett D."/>
            <person name="Martinez A.T."/>
            <person name="Grigoriev I.V."/>
        </authorList>
    </citation>
    <scope>NUCLEOTIDE SEQUENCE</scope>
    <source>
        <strain evidence="3">AH 40177</strain>
    </source>
</reference>
<name>A0A9P5UF06_9AGAR</name>